<sequence>MNKHYFNYIAILLILINFSACKKKAETVSEKKAPINVSVVAVQQNDIKEYLTFNGVTQYQKKENIRSNVTGYISWMKYKIGDNIRNGQTFASVRTKEQDALKEAVKIDSTLLKFIKPQSIQSNASGVLTVLNITQNDYVAEGDVLATLVQPKSLVVQVNVPYEYKDYVRIGTNCEILLQNEETITGKITSKLPTIDPLAQSQVFLIALPNANLPENLNVQVKTIYREDATAMTIPQTALQTNELLSEFWVLKIVNDSMALKQKVMPLLRNDSIVQVKSESLKVNDLVITEGGYQMQDSTIVSFKK</sequence>
<accession>A0A4R8M6H9</accession>
<protein>
    <submittedName>
        <fullName evidence="1">HlyD family secretion protein</fullName>
    </submittedName>
</protein>
<organism evidence="1 2">
    <name type="scientific">Algibacter lectus</name>
    <dbReference type="NCBI Taxonomy" id="221126"/>
    <lineage>
        <taxon>Bacteria</taxon>
        <taxon>Pseudomonadati</taxon>
        <taxon>Bacteroidota</taxon>
        <taxon>Flavobacteriia</taxon>
        <taxon>Flavobacteriales</taxon>
        <taxon>Flavobacteriaceae</taxon>
        <taxon>Algibacter</taxon>
    </lineage>
</organism>
<dbReference type="RefSeq" id="WP_133968827.1">
    <property type="nucleotide sequence ID" value="NZ_SORL01000011.1"/>
</dbReference>
<dbReference type="PANTHER" id="PTHR30469:SF15">
    <property type="entry name" value="HLYD FAMILY OF SECRETION PROTEINS"/>
    <property type="match status" value="1"/>
</dbReference>
<evidence type="ECO:0000313" key="2">
    <source>
        <dbReference type="Proteomes" id="UP000294824"/>
    </source>
</evidence>
<comment type="caution">
    <text evidence="1">The sequence shown here is derived from an EMBL/GenBank/DDBJ whole genome shotgun (WGS) entry which is preliminary data.</text>
</comment>
<dbReference type="AlphaFoldDB" id="A0A4R8M6H9"/>
<name>A0A4R8M6H9_9FLAO</name>
<dbReference type="Gene3D" id="2.40.50.100">
    <property type="match status" value="1"/>
</dbReference>
<dbReference type="EMBL" id="SORL01000011">
    <property type="protein sequence ID" value="TDY60744.1"/>
    <property type="molecule type" value="Genomic_DNA"/>
</dbReference>
<reference evidence="1 2" key="1">
    <citation type="submission" date="2019-03" db="EMBL/GenBank/DDBJ databases">
        <title>Genomic Encyclopedia of Type Strains, Phase III (KMG-III): the genomes of soil and plant-associated and newly described type strains.</title>
        <authorList>
            <person name="Whitman W."/>
        </authorList>
    </citation>
    <scope>NUCLEOTIDE SEQUENCE [LARGE SCALE GENOMIC DNA]</scope>
    <source>
        <strain evidence="1 2">CECT 8301</strain>
    </source>
</reference>
<evidence type="ECO:0000313" key="1">
    <source>
        <dbReference type="EMBL" id="TDY60744.1"/>
    </source>
</evidence>
<proteinExistence type="predicted"/>
<dbReference type="GO" id="GO:0015562">
    <property type="term" value="F:efflux transmembrane transporter activity"/>
    <property type="evidence" value="ECO:0007669"/>
    <property type="project" value="TreeGrafter"/>
</dbReference>
<dbReference type="SUPFAM" id="SSF111369">
    <property type="entry name" value="HlyD-like secretion proteins"/>
    <property type="match status" value="1"/>
</dbReference>
<dbReference type="GO" id="GO:1990281">
    <property type="term" value="C:efflux pump complex"/>
    <property type="evidence" value="ECO:0007669"/>
    <property type="project" value="TreeGrafter"/>
</dbReference>
<keyword evidence="2" id="KW-1185">Reference proteome</keyword>
<gene>
    <name evidence="1" type="ORF">DFQ06_3328</name>
</gene>
<dbReference type="Gene3D" id="2.40.420.20">
    <property type="match status" value="1"/>
</dbReference>
<dbReference type="PANTHER" id="PTHR30469">
    <property type="entry name" value="MULTIDRUG RESISTANCE PROTEIN MDTA"/>
    <property type="match status" value="1"/>
</dbReference>
<dbReference type="Proteomes" id="UP000294824">
    <property type="component" value="Unassembled WGS sequence"/>
</dbReference>